<dbReference type="GO" id="GO:0033539">
    <property type="term" value="P:fatty acid beta-oxidation using acyl-CoA dehydrogenase"/>
    <property type="evidence" value="ECO:0007669"/>
    <property type="project" value="TreeGrafter"/>
</dbReference>
<proteinExistence type="inferred from homology"/>
<name>A0A420KGM2_9BURK</name>
<dbReference type="InterPro" id="IPR006089">
    <property type="entry name" value="Acyl-CoA_DH_CS"/>
</dbReference>
<dbReference type="EMBL" id="NKDB02000001">
    <property type="protein sequence ID" value="RKJ99061.1"/>
    <property type="molecule type" value="Genomic_DNA"/>
</dbReference>
<dbReference type="InterPro" id="IPR037069">
    <property type="entry name" value="AcylCoA_DH/ox_N_sf"/>
</dbReference>
<dbReference type="GO" id="GO:0003995">
    <property type="term" value="F:acyl-CoA dehydrogenase activity"/>
    <property type="evidence" value="ECO:0007669"/>
    <property type="project" value="InterPro"/>
</dbReference>
<feature type="domain" description="Acyl-CoA oxidase/dehydrogenase middle" evidence="8">
    <location>
        <begin position="128"/>
        <end position="207"/>
    </location>
</feature>
<dbReference type="InterPro" id="IPR009075">
    <property type="entry name" value="AcylCo_DH/oxidase_C"/>
</dbReference>
<evidence type="ECO:0000256" key="2">
    <source>
        <dbReference type="ARBA" id="ARBA00009347"/>
    </source>
</evidence>
<sequence>MDFSLSPELRALRDKTRRFIAEQVIPLEGDPRQSHHGPDEALRRELVARARAAGLLTPHASREMGGLGLTHVEKAVVFEEAGYSRLGPTALNIHAPDEGNIHLMEEVATPAQKERWLRPQVAGELRSCFAMTEPSPGAGADPSMLQATAVRDGDDYVINGRKWFITGADGADYAIVMARMEDGSATMFLTDMDRTGIVLERNMDAMDSCFTGGHGVLRFDNLRVPASDVLGEVGKGFRYAQVRLAPARLTHCMRWLGQARRAHDTALAYVRKRHAFGKPLVEHEGVGFMVADNDMDLHTARLHIWHTAWLLDQGEKCNFESSRAKVVCSEAEWRVVDRSVQMLGGQGVTGETPVMRIFTDMRAFRIYDGPSEVHRWSMARKLAHLSEKAEAELLRDGGAA</sequence>
<evidence type="ECO:0000313" key="10">
    <source>
        <dbReference type="EMBL" id="RKJ99061.1"/>
    </source>
</evidence>
<dbReference type="InterPro" id="IPR050741">
    <property type="entry name" value="Acyl-CoA_dehydrogenase"/>
</dbReference>
<accession>A0A420KGM2</accession>
<evidence type="ECO:0000313" key="11">
    <source>
        <dbReference type="Proteomes" id="UP000216225"/>
    </source>
</evidence>
<dbReference type="RefSeq" id="WP_094435608.1">
    <property type="nucleotide sequence ID" value="NZ_NKDB02000001.1"/>
</dbReference>
<dbReference type="PROSITE" id="PS00073">
    <property type="entry name" value="ACYL_COA_DH_2"/>
    <property type="match status" value="1"/>
</dbReference>
<dbReference type="PANTHER" id="PTHR48083:SF13">
    <property type="entry name" value="ACYL-COA DEHYDROGENASE FAMILY MEMBER 11"/>
    <property type="match status" value="1"/>
</dbReference>
<keyword evidence="4" id="KW-0285">Flavoprotein</keyword>
<dbReference type="AlphaFoldDB" id="A0A420KGM2"/>
<gene>
    <name evidence="10" type="ORF">CE154_004785</name>
</gene>
<evidence type="ECO:0000256" key="1">
    <source>
        <dbReference type="ARBA" id="ARBA00001974"/>
    </source>
</evidence>
<dbReference type="GO" id="GO:0050660">
    <property type="term" value="F:flavin adenine dinucleotide binding"/>
    <property type="evidence" value="ECO:0007669"/>
    <property type="project" value="InterPro"/>
</dbReference>
<dbReference type="InterPro" id="IPR009100">
    <property type="entry name" value="AcylCoA_DH/oxidase_NM_dom_sf"/>
</dbReference>
<comment type="similarity">
    <text evidence="2">Belongs to the acyl-CoA dehydrogenase family.</text>
</comment>
<dbReference type="Gene3D" id="2.40.110.10">
    <property type="entry name" value="Butyryl-CoA Dehydrogenase, subunit A, domain 2"/>
    <property type="match status" value="1"/>
</dbReference>
<evidence type="ECO:0000259" key="8">
    <source>
        <dbReference type="Pfam" id="PF02770"/>
    </source>
</evidence>
<dbReference type="InterPro" id="IPR036250">
    <property type="entry name" value="AcylCo_DH-like_C"/>
</dbReference>
<comment type="cofactor">
    <cofactor evidence="1">
        <name>FAD</name>
        <dbReference type="ChEBI" id="CHEBI:57692"/>
    </cofactor>
</comment>
<dbReference type="InterPro" id="IPR013786">
    <property type="entry name" value="AcylCoA_DH/ox_N"/>
</dbReference>
<dbReference type="Pfam" id="PF00441">
    <property type="entry name" value="Acyl-CoA_dh_1"/>
    <property type="match status" value="1"/>
</dbReference>
<comment type="caution">
    <text evidence="10">The sequence shown here is derived from an EMBL/GenBank/DDBJ whole genome shotgun (WGS) entry which is preliminary data.</text>
</comment>
<feature type="domain" description="Acyl-CoA dehydrogenase/oxidase C-terminal" evidence="7">
    <location>
        <begin position="234"/>
        <end position="382"/>
    </location>
</feature>
<evidence type="ECO:0000259" key="9">
    <source>
        <dbReference type="Pfam" id="PF02771"/>
    </source>
</evidence>
<keyword evidence="5" id="KW-0274">FAD</keyword>
<dbReference type="Gene3D" id="1.10.540.10">
    <property type="entry name" value="Acyl-CoA dehydrogenase/oxidase, N-terminal domain"/>
    <property type="match status" value="1"/>
</dbReference>
<dbReference type="Pfam" id="PF02771">
    <property type="entry name" value="Acyl-CoA_dh_N"/>
    <property type="match status" value="1"/>
</dbReference>
<dbReference type="SUPFAM" id="SSF47203">
    <property type="entry name" value="Acyl-CoA dehydrogenase C-terminal domain-like"/>
    <property type="match status" value="1"/>
</dbReference>
<protein>
    <submittedName>
        <fullName evidence="10">Acyl-CoA dehydrogenase</fullName>
    </submittedName>
</protein>
<evidence type="ECO:0000256" key="4">
    <source>
        <dbReference type="ARBA" id="ARBA00022630"/>
    </source>
</evidence>
<dbReference type="InterPro" id="IPR006091">
    <property type="entry name" value="Acyl-CoA_Oxase/DH_mid-dom"/>
</dbReference>
<organism evidence="10 11">
    <name type="scientific">Alicycliphilus denitrificans</name>
    <dbReference type="NCBI Taxonomy" id="179636"/>
    <lineage>
        <taxon>Bacteria</taxon>
        <taxon>Pseudomonadati</taxon>
        <taxon>Pseudomonadota</taxon>
        <taxon>Betaproteobacteria</taxon>
        <taxon>Burkholderiales</taxon>
        <taxon>Comamonadaceae</taxon>
        <taxon>Alicycliphilus</taxon>
    </lineage>
</organism>
<evidence type="ECO:0000259" key="7">
    <source>
        <dbReference type="Pfam" id="PF00441"/>
    </source>
</evidence>
<evidence type="ECO:0000256" key="3">
    <source>
        <dbReference type="ARBA" id="ARBA00011738"/>
    </source>
</evidence>
<dbReference type="GO" id="GO:0005737">
    <property type="term" value="C:cytoplasm"/>
    <property type="evidence" value="ECO:0007669"/>
    <property type="project" value="TreeGrafter"/>
</dbReference>
<dbReference type="PANTHER" id="PTHR48083">
    <property type="entry name" value="MEDIUM-CHAIN SPECIFIC ACYL-COA DEHYDROGENASE, MITOCHONDRIAL-RELATED"/>
    <property type="match status" value="1"/>
</dbReference>
<dbReference type="Pfam" id="PF02770">
    <property type="entry name" value="Acyl-CoA_dh_M"/>
    <property type="match status" value="1"/>
</dbReference>
<reference evidence="10 11" key="1">
    <citation type="submission" date="2018-09" db="EMBL/GenBank/DDBJ databases">
        <title>Genome comparison of Alicycliphilus sp. BQ1, a polyurethanolytic bacterium, with its closest phylogenetic relatives Alicycliphilus denitrificans BC and K601, unable to attack polyurethane.</title>
        <authorList>
            <person name="Loza-Tavera H."/>
            <person name="Lozano L."/>
            <person name="Cevallos M."/>
            <person name="Maya-Lucas O."/>
            <person name="Garcia-Mena J."/>
            <person name="Hernandez J."/>
        </authorList>
    </citation>
    <scope>NUCLEOTIDE SEQUENCE [LARGE SCALE GENOMIC DNA]</scope>
    <source>
        <strain evidence="10 11">BQ1</strain>
    </source>
</reference>
<evidence type="ECO:0000256" key="6">
    <source>
        <dbReference type="ARBA" id="ARBA00023002"/>
    </source>
</evidence>
<feature type="domain" description="Acyl-CoA dehydrogenase/oxidase N-terminal" evidence="9">
    <location>
        <begin position="6"/>
        <end position="124"/>
    </location>
</feature>
<dbReference type="Proteomes" id="UP000216225">
    <property type="component" value="Unassembled WGS sequence"/>
</dbReference>
<comment type="subunit">
    <text evidence="3">Homodimer.</text>
</comment>
<evidence type="ECO:0000256" key="5">
    <source>
        <dbReference type="ARBA" id="ARBA00022827"/>
    </source>
</evidence>
<dbReference type="Gene3D" id="1.20.140.10">
    <property type="entry name" value="Butyryl-CoA Dehydrogenase, subunit A, domain 3"/>
    <property type="match status" value="1"/>
</dbReference>
<dbReference type="InterPro" id="IPR046373">
    <property type="entry name" value="Acyl-CoA_Oxase/DH_mid-dom_sf"/>
</dbReference>
<keyword evidence="6" id="KW-0560">Oxidoreductase</keyword>
<dbReference type="SUPFAM" id="SSF56645">
    <property type="entry name" value="Acyl-CoA dehydrogenase NM domain-like"/>
    <property type="match status" value="1"/>
</dbReference>